<dbReference type="EMBL" id="SSOA01000013">
    <property type="protein sequence ID" value="THF47392.1"/>
    <property type="molecule type" value="Genomic_DNA"/>
</dbReference>
<dbReference type="PANTHER" id="PTHR43442">
    <property type="entry name" value="GLUCONOKINASE-RELATED"/>
    <property type="match status" value="1"/>
</dbReference>
<dbReference type="AlphaFoldDB" id="A0A4S3ZPN3"/>
<comment type="pathway">
    <text evidence="1">Carbohydrate acid metabolism.</text>
</comment>
<keyword evidence="8" id="KW-0311">Gluconate utilization</keyword>
<dbReference type="InterPro" id="IPR006001">
    <property type="entry name" value="Therm_gnt_kin"/>
</dbReference>
<comment type="similarity">
    <text evidence="2 10">Belongs to the gluconokinase GntK/GntV family.</text>
</comment>
<gene>
    <name evidence="11" type="ORF">E6C51_18320</name>
</gene>
<dbReference type="Gene3D" id="3.40.50.300">
    <property type="entry name" value="P-loop containing nucleotide triphosphate hydrolases"/>
    <property type="match status" value="1"/>
</dbReference>
<evidence type="ECO:0000256" key="1">
    <source>
        <dbReference type="ARBA" id="ARBA00004761"/>
    </source>
</evidence>
<keyword evidence="4 10" id="KW-0808">Transferase</keyword>
<dbReference type="PANTHER" id="PTHR43442:SF3">
    <property type="entry name" value="GLUCONOKINASE-RELATED"/>
    <property type="match status" value="1"/>
</dbReference>
<evidence type="ECO:0000256" key="7">
    <source>
        <dbReference type="ARBA" id="ARBA00022840"/>
    </source>
</evidence>
<keyword evidence="5 10" id="KW-0547">Nucleotide-binding</keyword>
<evidence type="ECO:0000256" key="2">
    <source>
        <dbReference type="ARBA" id="ARBA00008420"/>
    </source>
</evidence>
<dbReference type="CDD" id="cd02021">
    <property type="entry name" value="GntK"/>
    <property type="match status" value="1"/>
</dbReference>
<dbReference type="GO" id="GO:0005524">
    <property type="term" value="F:ATP binding"/>
    <property type="evidence" value="ECO:0007669"/>
    <property type="project" value="UniProtKB-KW"/>
</dbReference>
<evidence type="ECO:0000256" key="5">
    <source>
        <dbReference type="ARBA" id="ARBA00022741"/>
    </source>
</evidence>
<accession>A0A4S3ZPN3</accession>
<keyword evidence="6 10" id="KW-0418">Kinase</keyword>
<comment type="catalytic activity">
    <reaction evidence="9 10">
        <text>D-gluconate + ATP = 6-phospho-D-gluconate + ADP + H(+)</text>
        <dbReference type="Rhea" id="RHEA:19433"/>
        <dbReference type="ChEBI" id="CHEBI:15378"/>
        <dbReference type="ChEBI" id="CHEBI:18391"/>
        <dbReference type="ChEBI" id="CHEBI:30616"/>
        <dbReference type="ChEBI" id="CHEBI:58759"/>
        <dbReference type="ChEBI" id="CHEBI:456216"/>
        <dbReference type="EC" id="2.7.1.12"/>
    </reaction>
</comment>
<comment type="caution">
    <text evidence="11">The sequence shown here is derived from an EMBL/GenBank/DDBJ whole genome shotgun (WGS) entry which is preliminary data.</text>
</comment>
<dbReference type="Pfam" id="PF13671">
    <property type="entry name" value="AAA_33"/>
    <property type="match status" value="1"/>
</dbReference>
<evidence type="ECO:0000256" key="3">
    <source>
        <dbReference type="ARBA" id="ARBA00012054"/>
    </source>
</evidence>
<keyword evidence="12" id="KW-1185">Reference proteome</keyword>
<dbReference type="FunFam" id="3.40.50.300:FF:000522">
    <property type="entry name" value="Gluconokinase"/>
    <property type="match status" value="1"/>
</dbReference>
<proteinExistence type="inferred from homology"/>
<evidence type="ECO:0000256" key="8">
    <source>
        <dbReference type="ARBA" id="ARBA00023064"/>
    </source>
</evidence>
<evidence type="ECO:0000256" key="9">
    <source>
        <dbReference type="ARBA" id="ARBA00048090"/>
    </source>
</evidence>
<keyword evidence="7 10" id="KW-0067">ATP-binding</keyword>
<evidence type="ECO:0000256" key="4">
    <source>
        <dbReference type="ARBA" id="ARBA00022679"/>
    </source>
</evidence>
<dbReference type="SUPFAM" id="SSF52540">
    <property type="entry name" value="P-loop containing nucleoside triphosphate hydrolases"/>
    <property type="match status" value="1"/>
</dbReference>
<dbReference type="InterPro" id="IPR027417">
    <property type="entry name" value="P-loop_NTPase"/>
</dbReference>
<dbReference type="EC" id="2.7.1.12" evidence="3 10"/>
<evidence type="ECO:0000313" key="12">
    <source>
        <dbReference type="Proteomes" id="UP000310754"/>
    </source>
</evidence>
<dbReference type="NCBIfam" id="TIGR01313">
    <property type="entry name" value="therm_gnt_kin"/>
    <property type="match status" value="1"/>
</dbReference>
<name>A0A4S3ZPN3_9HYPH</name>
<dbReference type="GO" id="GO:0019521">
    <property type="term" value="P:D-gluconate metabolic process"/>
    <property type="evidence" value="ECO:0007669"/>
    <property type="project" value="UniProtKB-KW"/>
</dbReference>
<organism evidence="11 12">
    <name type="scientific">Allorhizobium terrae</name>
    <dbReference type="NCBI Taxonomy" id="1848972"/>
    <lineage>
        <taxon>Bacteria</taxon>
        <taxon>Pseudomonadati</taxon>
        <taxon>Pseudomonadota</taxon>
        <taxon>Alphaproteobacteria</taxon>
        <taxon>Hyphomicrobiales</taxon>
        <taxon>Rhizobiaceae</taxon>
        <taxon>Rhizobium/Agrobacterium group</taxon>
        <taxon>Allorhizobium</taxon>
    </lineage>
</organism>
<evidence type="ECO:0000313" key="11">
    <source>
        <dbReference type="EMBL" id="THF47392.1"/>
    </source>
</evidence>
<protein>
    <recommendedName>
        <fullName evidence="3 10">Gluconokinase</fullName>
        <ecNumber evidence="3 10">2.7.1.12</ecNumber>
    </recommendedName>
</protein>
<dbReference type="GO" id="GO:0046316">
    <property type="term" value="F:gluconokinase activity"/>
    <property type="evidence" value="ECO:0007669"/>
    <property type="project" value="UniProtKB-EC"/>
</dbReference>
<evidence type="ECO:0000256" key="6">
    <source>
        <dbReference type="ARBA" id="ARBA00022777"/>
    </source>
</evidence>
<dbReference type="GO" id="GO:0005737">
    <property type="term" value="C:cytoplasm"/>
    <property type="evidence" value="ECO:0007669"/>
    <property type="project" value="TreeGrafter"/>
</dbReference>
<sequence>MLMAASRCLSDMTKAQKFVIMGVSGCGKSSVGAALGEKLGVAYVDGDDLHPASNIEKMSKGLPLNDEDRWPWLAKVGETLAANSGRAIIGCSALKRVYRDKIRNAVAEPVLFIHLAGSREVIGARMGKREGHFMPGSLLDSQFATLEPPQNDELALTVDIDQPLEGIISAILAALEDTKP</sequence>
<reference evidence="11 12" key="1">
    <citation type="submission" date="2019-04" db="EMBL/GenBank/DDBJ databases">
        <title>Rhizobium terrae sp. nov., isolated from a paddy soil.</title>
        <authorList>
            <person name="Lin S.-Y."/>
            <person name="Hameed A."/>
            <person name="Huang H.-I."/>
            <person name="Young C.-C."/>
        </authorList>
    </citation>
    <scope>NUCLEOTIDE SEQUENCE [LARGE SCALE GENOMIC DNA]</scope>
    <source>
        <strain evidence="11 12">CC-HIH110</strain>
    </source>
</reference>
<dbReference type="Proteomes" id="UP000310754">
    <property type="component" value="Unassembled WGS sequence"/>
</dbReference>
<evidence type="ECO:0000256" key="10">
    <source>
        <dbReference type="RuleBase" id="RU363066"/>
    </source>
</evidence>